<evidence type="ECO:0000313" key="5">
    <source>
        <dbReference type="Proteomes" id="UP001163036"/>
    </source>
</evidence>
<feature type="coiled-coil region" evidence="1">
    <location>
        <begin position="13"/>
        <end position="40"/>
    </location>
</feature>
<dbReference type="RefSeq" id="WP_053312602.1">
    <property type="nucleotide sequence ID" value="NZ_CP062152.1"/>
</dbReference>
<reference evidence="2 4" key="1">
    <citation type="submission" date="2015-07" db="EMBL/GenBank/DDBJ databases">
        <title>Foodborne Vibrio parahaemolyticus Isolates.</title>
        <authorList>
            <person name="Ronholm J."/>
            <person name="Petronella N."/>
            <person name="Kenwell R."/>
            <person name="Banerjee S."/>
        </authorList>
    </citation>
    <scope>NUCLEOTIDE SEQUENCE [LARGE SCALE GENOMIC DNA]</scope>
    <source>
        <strain evidence="2 4">HS-06-05</strain>
    </source>
</reference>
<geneLocation type="plasmid" evidence="3 5">
    <name>pVP-16-VB00198-1</name>
</geneLocation>
<evidence type="ECO:0000256" key="1">
    <source>
        <dbReference type="SAM" id="Coils"/>
    </source>
</evidence>
<dbReference type="Proteomes" id="UP001163036">
    <property type="component" value="Plasmid pVP-16-VB00198-1"/>
</dbReference>
<dbReference type="EMBL" id="LIRS01000065">
    <property type="protein sequence ID" value="KOY33386.1"/>
    <property type="molecule type" value="Genomic_DNA"/>
</dbReference>
<keyword evidence="3" id="KW-0614">Plasmid</keyword>
<evidence type="ECO:0000313" key="4">
    <source>
        <dbReference type="Proteomes" id="UP000037697"/>
    </source>
</evidence>
<accession>A0A8H9TJZ6</accession>
<protein>
    <submittedName>
        <fullName evidence="3">Uncharacterized protein</fullName>
    </submittedName>
</protein>
<gene>
    <name evidence="2" type="ORF">ACX05_08160</name>
    <name evidence="3" type="ORF">M5598_27140</name>
</gene>
<dbReference type="EMBL" id="CP097357">
    <property type="protein sequence ID" value="UYV29656.1"/>
    <property type="molecule type" value="Genomic_DNA"/>
</dbReference>
<organism evidence="3 5">
    <name type="scientific">Vibrio parahaemolyticus</name>
    <dbReference type="NCBI Taxonomy" id="670"/>
    <lineage>
        <taxon>Bacteria</taxon>
        <taxon>Pseudomonadati</taxon>
        <taxon>Pseudomonadota</taxon>
        <taxon>Gammaproteobacteria</taxon>
        <taxon>Vibrionales</taxon>
        <taxon>Vibrionaceae</taxon>
        <taxon>Vibrio</taxon>
    </lineage>
</organism>
<name>A0A8H9TJZ6_VIBPH</name>
<evidence type="ECO:0000313" key="2">
    <source>
        <dbReference type="EMBL" id="KOY33386.1"/>
    </source>
</evidence>
<evidence type="ECO:0000313" key="3">
    <source>
        <dbReference type="EMBL" id="UYV29656.1"/>
    </source>
</evidence>
<reference evidence="3" key="2">
    <citation type="submission" date="2022-05" db="EMBL/GenBank/DDBJ databases">
        <title>Megaplasmid of Vibrio parahaemolyticus.</title>
        <authorList>
            <person name="Strauch E."/>
            <person name="Borowiak M."/>
        </authorList>
    </citation>
    <scope>NUCLEOTIDE SEQUENCE</scope>
    <source>
        <strain evidence="3">16-VB00198</strain>
        <plasmid evidence="3">pVP-16-VB00198-1</plasmid>
    </source>
</reference>
<dbReference type="AlphaFoldDB" id="A0A8H9TJZ6"/>
<keyword evidence="1" id="KW-0175">Coiled coil</keyword>
<dbReference type="Proteomes" id="UP000037697">
    <property type="component" value="Unassembled WGS sequence"/>
</dbReference>
<proteinExistence type="predicted"/>
<sequence length="67" mass="7288">MSIKPNPERVLARDKIVTEIASIEKEIADKKRELALKKAELTAICPHEQGICGAGVFVCSICGYDDA</sequence>